<evidence type="ECO:0000256" key="6">
    <source>
        <dbReference type="RuleBase" id="RU368066"/>
    </source>
</evidence>
<evidence type="ECO:0000256" key="2">
    <source>
        <dbReference type="ARBA" id="ARBA00007168"/>
    </source>
</evidence>
<dbReference type="Proteomes" id="UP000092461">
    <property type="component" value="Unassembled WGS sequence"/>
</dbReference>
<feature type="transmembrane region" description="Helical" evidence="6">
    <location>
        <begin position="281"/>
        <end position="304"/>
    </location>
</feature>
<dbReference type="AlphaFoldDB" id="A0A1B0CCN6"/>
<dbReference type="InterPro" id="IPR007603">
    <property type="entry name" value="Choline_transptr-like"/>
</dbReference>
<feature type="transmembrane region" description="Helical" evidence="6">
    <location>
        <begin position="23"/>
        <end position="46"/>
    </location>
</feature>
<feature type="transmembrane region" description="Helical" evidence="6">
    <location>
        <begin position="408"/>
        <end position="439"/>
    </location>
</feature>
<dbReference type="Pfam" id="PF04515">
    <property type="entry name" value="Choline_transpo"/>
    <property type="match status" value="1"/>
</dbReference>
<evidence type="ECO:0000313" key="8">
    <source>
        <dbReference type="EnsemblMetazoa" id="LLOJ002104-PA"/>
    </source>
</evidence>
<feature type="transmembrane region" description="Helical" evidence="6">
    <location>
        <begin position="206"/>
        <end position="227"/>
    </location>
</feature>
<keyword evidence="9" id="KW-1185">Reference proteome</keyword>
<keyword evidence="5 6" id="KW-0472">Membrane</keyword>
<evidence type="ECO:0000256" key="3">
    <source>
        <dbReference type="ARBA" id="ARBA00022692"/>
    </source>
</evidence>
<reference evidence="8" key="3">
    <citation type="submission" date="2020-05" db="UniProtKB">
        <authorList>
            <consortium name="EnsemblMetazoa"/>
        </authorList>
    </citation>
    <scope>IDENTIFICATION</scope>
    <source>
        <strain evidence="8">Jacobina</strain>
    </source>
</reference>
<dbReference type="EMBL" id="AJWK01006928">
    <property type="status" value="NOT_ANNOTATED_CDS"/>
    <property type="molecule type" value="Genomic_DNA"/>
</dbReference>
<dbReference type="OrthoDB" id="420519at2759"/>
<name>A0A1B0CCN6_LUTLO</name>
<protein>
    <recommendedName>
        <fullName evidence="6">Choline transporter-like protein</fullName>
    </recommendedName>
</protein>
<reference evidence="9" key="1">
    <citation type="submission" date="2012-05" db="EMBL/GenBank/DDBJ databases">
        <title>Whole Genome Assembly of Lutzomyia longipalpis.</title>
        <authorList>
            <person name="Richards S."/>
            <person name="Qu C."/>
            <person name="Dillon R."/>
            <person name="Worley K."/>
            <person name="Scherer S."/>
            <person name="Batterton M."/>
            <person name="Taylor A."/>
            <person name="Hawes A."/>
            <person name="Hernandez B."/>
            <person name="Kovar C."/>
            <person name="Mandapat C."/>
            <person name="Pham C."/>
            <person name="Qu C."/>
            <person name="Jing C."/>
            <person name="Bess C."/>
            <person name="Bandaranaike D."/>
            <person name="Ngo D."/>
            <person name="Ongeri F."/>
            <person name="Arias F."/>
            <person name="Lara F."/>
            <person name="Weissenberger G."/>
            <person name="Kamau G."/>
            <person name="Han H."/>
            <person name="Shen H."/>
            <person name="Dinh H."/>
            <person name="Khalil I."/>
            <person name="Jones J."/>
            <person name="Shafer J."/>
            <person name="Jayaseelan J."/>
            <person name="Quiroz J."/>
            <person name="Blankenburg K."/>
            <person name="Nguyen L."/>
            <person name="Jackson L."/>
            <person name="Francisco L."/>
            <person name="Tang L.-Y."/>
            <person name="Pu L.-L."/>
            <person name="Perales L."/>
            <person name="Lorensuhewa L."/>
            <person name="Munidasa M."/>
            <person name="Coyle M."/>
            <person name="Taylor M."/>
            <person name="Puazo M."/>
            <person name="Firestine M."/>
            <person name="Scheel M."/>
            <person name="Javaid M."/>
            <person name="Wang M."/>
            <person name="Li M."/>
            <person name="Tabassum N."/>
            <person name="Saada N."/>
            <person name="Osuji N."/>
            <person name="Aqrawi P."/>
            <person name="Fu Q."/>
            <person name="Thornton R."/>
            <person name="Raj R."/>
            <person name="Goodspeed R."/>
            <person name="Mata R."/>
            <person name="Najjar R."/>
            <person name="Gubbala S."/>
            <person name="Lee S."/>
            <person name="Denson S."/>
            <person name="Patil S."/>
            <person name="Macmil S."/>
            <person name="Qi S."/>
            <person name="Matskevitch T."/>
            <person name="Palculict T."/>
            <person name="Mathew T."/>
            <person name="Vee V."/>
            <person name="Velamala V."/>
            <person name="Korchina V."/>
            <person name="Cai W."/>
            <person name="Liu W."/>
            <person name="Dai W."/>
            <person name="Zou X."/>
            <person name="Zhu Y."/>
            <person name="Zhang Y."/>
            <person name="Wu Y.-Q."/>
            <person name="Xin Y."/>
            <person name="Nazarath L."/>
            <person name="Kovar C."/>
            <person name="Han Y."/>
            <person name="Muzny D."/>
            <person name="Gibbs R."/>
        </authorList>
    </citation>
    <scope>NUCLEOTIDE SEQUENCE [LARGE SCALE GENOMIC DNA]</scope>
    <source>
        <strain evidence="9">Jacobina</strain>
    </source>
</reference>
<dbReference type="RefSeq" id="XP_055688206.1">
    <property type="nucleotide sequence ID" value="XM_055832231.1"/>
</dbReference>
<sequence length="677" mass="76338">MGCFSSKTSPGHEPTADRGCTDICWLCIYIFFWILMIIVAVFSFVYGNPIRLINGYDSFGNTCGIRNNEKFNEIPLSGMNTIDKPYVFFLDMKELRQTLKICVNKCPNREIGTKNDLWDEHQRRGNTLCRYDFNMSLLLQPEPRDAQYMHLLGPCPPLPVHESTPVLHRCVPTGKNAPGKQVRDAYDLLNSWGLAQQLLSDLYTTWPLIVIICILALVLSIVMIAMLHWLTKIVSWLICLFVALCSIALTVILWWTYYSIKHKQEVESKYSLLEELLRNETAIYALAIIATLVMIFLIMVIYFMRTQLGGLSALFEEAGKCMLSLPGLAGPPLLAFVALSIFLAFWVLVVICLATANYPGKNSLLPFAQLVTHNESGVASVEKNYTSPDFKSLKVVEYVDAEWLKRMLWLYLIGLIWTSEFIFACQQLTLAGAVAFWYFGKHKDSPVLQAMNKLVKYHLGSVAKGAFLITIFKIPRLILTYLYTKLKRGQDDGSQCAACCVKCCVCCFWGLEKFIRYLNHNAYTVIAIERINFCPAAGIAWNAMMSNALQVATINGIGDFILFLGKLAVAGVCALISILILKDSNEVNFYAAPVIFISIFAFFIAHVVLSLYEIVVDTLFLCVCEDRTINGHNGRWKESNLAKLLGEEPIERQAVEERMQATEMTPITKEPFSSHNA</sequence>
<dbReference type="GO" id="GO:0005886">
    <property type="term" value="C:plasma membrane"/>
    <property type="evidence" value="ECO:0007669"/>
    <property type="project" value="UniProtKB-SubCell"/>
</dbReference>
<evidence type="ECO:0000256" key="5">
    <source>
        <dbReference type="ARBA" id="ARBA00023136"/>
    </source>
</evidence>
<dbReference type="GO" id="GO:0022857">
    <property type="term" value="F:transmembrane transporter activity"/>
    <property type="evidence" value="ECO:0007669"/>
    <property type="project" value="UniProtKB-UniRule"/>
</dbReference>
<dbReference type="PANTHER" id="PTHR12385">
    <property type="entry name" value="CHOLINE TRANSPORTER-LIKE (SLC FAMILY 44)"/>
    <property type="match status" value="1"/>
</dbReference>
<feature type="transmembrane region" description="Helical" evidence="6">
    <location>
        <begin position="560"/>
        <end position="581"/>
    </location>
</feature>
<dbReference type="EMBL" id="GITU01001542">
    <property type="protein sequence ID" value="MBC1170245.1"/>
    <property type="molecule type" value="Transcribed_RNA"/>
</dbReference>
<accession>A0A1B0CCN6</accession>
<feature type="transmembrane region" description="Helical" evidence="6">
    <location>
        <begin position="459"/>
        <end position="479"/>
    </location>
</feature>
<dbReference type="KEGG" id="lll:129792852"/>
<keyword evidence="3 6" id="KW-0812">Transmembrane</keyword>
<dbReference type="EnsemblMetazoa" id="LLOJ002104-RA">
    <property type="protein sequence ID" value="LLOJ002104-PA"/>
    <property type="gene ID" value="LLOJ002104"/>
</dbReference>
<reference evidence="7" key="2">
    <citation type="journal article" date="2020" name="BMC">
        <title>Leishmania infection induces a limited differential gene expression in the sand fly midgut.</title>
        <authorList>
            <person name="Coutinho-Abreu I.V."/>
            <person name="Serafim T.D."/>
            <person name="Meneses C."/>
            <person name="Kamhawi S."/>
            <person name="Oliveira F."/>
            <person name="Valenzuela J.G."/>
        </authorList>
    </citation>
    <scope>NUCLEOTIDE SEQUENCE</scope>
    <source>
        <strain evidence="7">Jacobina</strain>
        <tissue evidence="7">Midgut</tissue>
    </source>
</reference>
<feature type="transmembrane region" description="Helical" evidence="6">
    <location>
        <begin position="587"/>
        <end position="609"/>
    </location>
</feature>
<feature type="transmembrane region" description="Helical" evidence="6">
    <location>
        <begin position="233"/>
        <end position="260"/>
    </location>
</feature>
<feature type="transmembrane region" description="Helical" evidence="6">
    <location>
        <begin position="333"/>
        <end position="356"/>
    </location>
</feature>
<keyword evidence="4 6" id="KW-1133">Transmembrane helix</keyword>
<evidence type="ECO:0000313" key="7">
    <source>
        <dbReference type="EMBL" id="MBC1170245.1"/>
    </source>
</evidence>
<dbReference type="RefSeq" id="XP_055688208.1">
    <property type="nucleotide sequence ID" value="XM_055832233.1"/>
</dbReference>
<comment type="similarity">
    <text evidence="2 6">Belongs to the CTL (choline transporter-like) family.</text>
</comment>
<comment type="function">
    <text evidence="6">Choline transporter.</text>
</comment>
<dbReference type="VEuPathDB" id="VectorBase:LLOJ002104"/>
<evidence type="ECO:0000256" key="4">
    <source>
        <dbReference type="ARBA" id="ARBA00022989"/>
    </source>
</evidence>
<dbReference type="VEuPathDB" id="VectorBase:LLONM1_004818"/>
<evidence type="ECO:0000313" key="9">
    <source>
        <dbReference type="Proteomes" id="UP000092461"/>
    </source>
</evidence>
<dbReference type="CTD" id="110280"/>
<comment type="subcellular location">
    <subcellularLocation>
        <location evidence="6">Cell membrane</location>
        <topology evidence="6">Multi-pass membrane protein</topology>
    </subcellularLocation>
    <subcellularLocation>
        <location evidence="1">Membrane</location>
        <topology evidence="1">Multi-pass membrane protein</topology>
    </subcellularLocation>
</comment>
<evidence type="ECO:0000256" key="1">
    <source>
        <dbReference type="ARBA" id="ARBA00004141"/>
    </source>
</evidence>
<organism evidence="8 9">
    <name type="scientific">Lutzomyia longipalpis</name>
    <name type="common">Sand fly</name>
    <dbReference type="NCBI Taxonomy" id="7200"/>
    <lineage>
        <taxon>Eukaryota</taxon>
        <taxon>Metazoa</taxon>
        <taxon>Ecdysozoa</taxon>
        <taxon>Arthropoda</taxon>
        <taxon>Hexapoda</taxon>
        <taxon>Insecta</taxon>
        <taxon>Pterygota</taxon>
        <taxon>Neoptera</taxon>
        <taxon>Endopterygota</taxon>
        <taxon>Diptera</taxon>
        <taxon>Nematocera</taxon>
        <taxon>Psychodoidea</taxon>
        <taxon>Psychodidae</taxon>
        <taxon>Lutzomyia</taxon>
        <taxon>Lutzomyia</taxon>
    </lineage>
</organism>
<dbReference type="GeneID" id="129792852"/>
<dbReference type="PANTHER" id="PTHR12385:SF12">
    <property type="entry name" value="CHOLINE TRANSPORTER-LIKE PROTEIN"/>
    <property type="match status" value="1"/>
</dbReference>
<proteinExistence type="inferred from homology"/>